<gene>
    <name evidence="4" type="ORF">BDV98DRAFT_433623</name>
</gene>
<dbReference type="Pfam" id="PF13561">
    <property type="entry name" value="adh_short_C2"/>
    <property type="match status" value="1"/>
</dbReference>
<dbReference type="InterPro" id="IPR052178">
    <property type="entry name" value="Sec_Metab_Biosynth_SDR"/>
</dbReference>
<dbReference type="PRINTS" id="PR00081">
    <property type="entry name" value="GDHRDH"/>
</dbReference>
<accession>A0A5C3QP33</accession>
<dbReference type="Proteomes" id="UP000305067">
    <property type="component" value="Unassembled WGS sequence"/>
</dbReference>
<keyword evidence="3" id="KW-0560">Oxidoreductase</keyword>
<evidence type="ECO:0000313" key="5">
    <source>
        <dbReference type="Proteomes" id="UP000305067"/>
    </source>
</evidence>
<dbReference type="EMBL" id="ML178822">
    <property type="protein sequence ID" value="TFL02590.1"/>
    <property type="molecule type" value="Genomic_DNA"/>
</dbReference>
<keyword evidence="2" id="KW-0521">NADP</keyword>
<dbReference type="SUPFAM" id="SSF51735">
    <property type="entry name" value="NAD(P)-binding Rossmann-fold domains"/>
    <property type="match status" value="1"/>
</dbReference>
<proteinExistence type="inferred from homology"/>
<evidence type="ECO:0000313" key="4">
    <source>
        <dbReference type="EMBL" id="TFL02590.1"/>
    </source>
</evidence>
<dbReference type="PANTHER" id="PTHR43618:SF18">
    <property type="entry name" value="SHORT CHAIN DEHYDROGENASE_REDUCTASE FAMILY (AFU_ORTHOLOGUE AFUA_5G12480)"/>
    <property type="match status" value="1"/>
</dbReference>
<dbReference type="InterPro" id="IPR002347">
    <property type="entry name" value="SDR_fam"/>
</dbReference>
<dbReference type="OrthoDB" id="2962696at2759"/>
<dbReference type="GO" id="GO:0016491">
    <property type="term" value="F:oxidoreductase activity"/>
    <property type="evidence" value="ECO:0007669"/>
    <property type="project" value="UniProtKB-KW"/>
</dbReference>
<dbReference type="STRING" id="1884261.A0A5C3QP33"/>
<dbReference type="AlphaFoldDB" id="A0A5C3QP33"/>
<protein>
    <recommendedName>
        <fullName evidence="6">NAD(P)-binding protein</fullName>
    </recommendedName>
</protein>
<evidence type="ECO:0000256" key="2">
    <source>
        <dbReference type="ARBA" id="ARBA00022857"/>
    </source>
</evidence>
<keyword evidence="5" id="KW-1185">Reference proteome</keyword>
<organism evidence="4 5">
    <name type="scientific">Pterulicium gracile</name>
    <dbReference type="NCBI Taxonomy" id="1884261"/>
    <lineage>
        <taxon>Eukaryota</taxon>
        <taxon>Fungi</taxon>
        <taxon>Dikarya</taxon>
        <taxon>Basidiomycota</taxon>
        <taxon>Agaricomycotina</taxon>
        <taxon>Agaricomycetes</taxon>
        <taxon>Agaricomycetidae</taxon>
        <taxon>Agaricales</taxon>
        <taxon>Pleurotineae</taxon>
        <taxon>Pterulaceae</taxon>
        <taxon>Pterulicium</taxon>
    </lineage>
</organism>
<reference evidence="4 5" key="1">
    <citation type="journal article" date="2019" name="Nat. Ecol. Evol.">
        <title>Megaphylogeny resolves global patterns of mushroom evolution.</title>
        <authorList>
            <person name="Varga T."/>
            <person name="Krizsan K."/>
            <person name="Foldi C."/>
            <person name="Dima B."/>
            <person name="Sanchez-Garcia M."/>
            <person name="Sanchez-Ramirez S."/>
            <person name="Szollosi G.J."/>
            <person name="Szarkandi J.G."/>
            <person name="Papp V."/>
            <person name="Albert L."/>
            <person name="Andreopoulos W."/>
            <person name="Angelini C."/>
            <person name="Antonin V."/>
            <person name="Barry K.W."/>
            <person name="Bougher N.L."/>
            <person name="Buchanan P."/>
            <person name="Buyck B."/>
            <person name="Bense V."/>
            <person name="Catcheside P."/>
            <person name="Chovatia M."/>
            <person name="Cooper J."/>
            <person name="Damon W."/>
            <person name="Desjardin D."/>
            <person name="Finy P."/>
            <person name="Geml J."/>
            <person name="Haridas S."/>
            <person name="Hughes K."/>
            <person name="Justo A."/>
            <person name="Karasinski D."/>
            <person name="Kautmanova I."/>
            <person name="Kiss B."/>
            <person name="Kocsube S."/>
            <person name="Kotiranta H."/>
            <person name="LaButti K.M."/>
            <person name="Lechner B.E."/>
            <person name="Liimatainen K."/>
            <person name="Lipzen A."/>
            <person name="Lukacs Z."/>
            <person name="Mihaltcheva S."/>
            <person name="Morgado L.N."/>
            <person name="Niskanen T."/>
            <person name="Noordeloos M.E."/>
            <person name="Ohm R.A."/>
            <person name="Ortiz-Santana B."/>
            <person name="Ovrebo C."/>
            <person name="Racz N."/>
            <person name="Riley R."/>
            <person name="Savchenko A."/>
            <person name="Shiryaev A."/>
            <person name="Soop K."/>
            <person name="Spirin V."/>
            <person name="Szebenyi C."/>
            <person name="Tomsovsky M."/>
            <person name="Tulloss R.E."/>
            <person name="Uehling J."/>
            <person name="Grigoriev I.V."/>
            <person name="Vagvolgyi C."/>
            <person name="Papp T."/>
            <person name="Martin F.M."/>
            <person name="Miettinen O."/>
            <person name="Hibbett D.S."/>
            <person name="Nagy L.G."/>
        </authorList>
    </citation>
    <scope>NUCLEOTIDE SEQUENCE [LARGE SCALE GENOMIC DNA]</scope>
    <source>
        <strain evidence="4 5">CBS 309.79</strain>
    </source>
</reference>
<sequence length="318" mass="33850">MQPNIQEPVSGDAAKLCSATNPFSVEGMVVLITGGGTGIGFMMAKSLASAGAVVYIVGRRRDVLERAAEQINLDGRIIPLQGDITIRDNLLKLSERVRSQHGYLNLLINNAGIVRNLYKHPLPSPSSSSSISEFQAALWNNGSPEGFSETFGTNVIAPYYMTVAFLELLHAGNLRSQMEDGPTPHQFSSHHSSQVLTISSSGSFRIDPHVVSPSYTLAKAATTHLGRLLANLLTPWGIRSNVLAPGVFPSEMTNIHSPDDVALSPDALAQAVPLKRAGTEEDMAGTILYLASRAGAYVNGAVWLVDGGRVGSVPNSYS</sequence>
<dbReference type="Gene3D" id="3.40.50.720">
    <property type="entry name" value="NAD(P)-binding Rossmann-like Domain"/>
    <property type="match status" value="1"/>
</dbReference>
<dbReference type="PANTHER" id="PTHR43618">
    <property type="entry name" value="7-ALPHA-HYDROXYSTEROID DEHYDROGENASE"/>
    <property type="match status" value="1"/>
</dbReference>
<evidence type="ECO:0008006" key="6">
    <source>
        <dbReference type="Google" id="ProtNLM"/>
    </source>
</evidence>
<evidence type="ECO:0000256" key="3">
    <source>
        <dbReference type="ARBA" id="ARBA00023002"/>
    </source>
</evidence>
<comment type="similarity">
    <text evidence="1">Belongs to the short-chain dehydrogenases/reductases (SDR) family.</text>
</comment>
<evidence type="ECO:0000256" key="1">
    <source>
        <dbReference type="ARBA" id="ARBA00006484"/>
    </source>
</evidence>
<dbReference type="InterPro" id="IPR036291">
    <property type="entry name" value="NAD(P)-bd_dom_sf"/>
</dbReference>
<name>A0A5C3QP33_9AGAR</name>